<dbReference type="AlphaFoldDB" id="A0A3B0YLV5"/>
<evidence type="ECO:0000256" key="1">
    <source>
        <dbReference type="SAM" id="MobiDB-lite"/>
    </source>
</evidence>
<name>A0A3B0YLV5_9ZZZZ</name>
<protein>
    <submittedName>
        <fullName evidence="2">Uncharacterized protein</fullName>
    </submittedName>
</protein>
<gene>
    <name evidence="2" type="ORF">MNBD_GAMMA12-901</name>
</gene>
<reference evidence="2" key="1">
    <citation type="submission" date="2018-06" db="EMBL/GenBank/DDBJ databases">
        <authorList>
            <person name="Zhirakovskaya E."/>
        </authorList>
    </citation>
    <scope>NUCLEOTIDE SEQUENCE</scope>
</reference>
<evidence type="ECO:0000313" key="2">
    <source>
        <dbReference type="EMBL" id="VAW75249.1"/>
    </source>
</evidence>
<feature type="region of interest" description="Disordered" evidence="1">
    <location>
        <begin position="147"/>
        <end position="172"/>
    </location>
</feature>
<dbReference type="EMBL" id="UOFL01000076">
    <property type="protein sequence ID" value="VAW75249.1"/>
    <property type="molecule type" value="Genomic_DNA"/>
</dbReference>
<organism evidence="2">
    <name type="scientific">hydrothermal vent metagenome</name>
    <dbReference type="NCBI Taxonomy" id="652676"/>
    <lineage>
        <taxon>unclassified sequences</taxon>
        <taxon>metagenomes</taxon>
        <taxon>ecological metagenomes</taxon>
    </lineage>
</organism>
<feature type="compositionally biased region" description="Polar residues" evidence="1">
    <location>
        <begin position="151"/>
        <end position="164"/>
    </location>
</feature>
<sequence length="172" mass="19438">MNQLQQIHNIVTSGFKVAKVETTRYDDIIKLFAQYSAKTSKALFLWHQRSGINRLSGKQIAMKNTRLLTEAINFIEAAPDFGIYLLKDFPEKYPVRISYQLQEIMSQQTISNCLIVLMGQHLPLDSVIGKFALTIQCGAPLNKTAGEQRRQVNGQQVRKSSVSDQAVHFGPR</sequence>
<accession>A0A3B0YLV5</accession>
<proteinExistence type="predicted"/>